<evidence type="ECO:0000256" key="1">
    <source>
        <dbReference type="SAM" id="MobiDB-lite"/>
    </source>
</evidence>
<evidence type="ECO:0000313" key="3">
    <source>
        <dbReference type="Proteomes" id="UP000257109"/>
    </source>
</evidence>
<accession>A0A371G8K5</accession>
<feature type="non-terminal residue" evidence="2">
    <location>
        <position position="1"/>
    </location>
</feature>
<comment type="caution">
    <text evidence="2">The sequence shown here is derived from an EMBL/GenBank/DDBJ whole genome shotgun (WGS) entry which is preliminary data.</text>
</comment>
<protein>
    <submittedName>
        <fullName evidence="2">Uncharacterized protein</fullName>
    </submittedName>
</protein>
<feature type="compositionally biased region" description="Basic and acidic residues" evidence="1">
    <location>
        <begin position="7"/>
        <end position="23"/>
    </location>
</feature>
<keyword evidence="3" id="KW-1185">Reference proteome</keyword>
<organism evidence="2 3">
    <name type="scientific">Mucuna pruriens</name>
    <name type="common">Velvet bean</name>
    <name type="synonym">Dolichos pruriens</name>
    <dbReference type="NCBI Taxonomy" id="157652"/>
    <lineage>
        <taxon>Eukaryota</taxon>
        <taxon>Viridiplantae</taxon>
        <taxon>Streptophyta</taxon>
        <taxon>Embryophyta</taxon>
        <taxon>Tracheophyta</taxon>
        <taxon>Spermatophyta</taxon>
        <taxon>Magnoliopsida</taxon>
        <taxon>eudicotyledons</taxon>
        <taxon>Gunneridae</taxon>
        <taxon>Pentapetalae</taxon>
        <taxon>rosids</taxon>
        <taxon>fabids</taxon>
        <taxon>Fabales</taxon>
        <taxon>Fabaceae</taxon>
        <taxon>Papilionoideae</taxon>
        <taxon>50 kb inversion clade</taxon>
        <taxon>NPAAA clade</taxon>
        <taxon>indigoferoid/millettioid clade</taxon>
        <taxon>Phaseoleae</taxon>
        <taxon>Mucuna</taxon>
    </lineage>
</organism>
<gene>
    <name evidence="2" type="ORF">CR513_31729</name>
</gene>
<name>A0A371G8K5_MUCPR</name>
<sequence length="59" mass="6813">MAEQREEELRQQLEALKDTDRRGSTAQEEAPGQPFNREVNETLIPPNFREIVVEPFDGT</sequence>
<dbReference type="AlphaFoldDB" id="A0A371G8K5"/>
<evidence type="ECO:0000313" key="2">
    <source>
        <dbReference type="EMBL" id="RDX86876.1"/>
    </source>
</evidence>
<proteinExistence type="predicted"/>
<dbReference type="EMBL" id="QJKJ01006387">
    <property type="protein sequence ID" value="RDX86876.1"/>
    <property type="molecule type" value="Genomic_DNA"/>
</dbReference>
<feature type="region of interest" description="Disordered" evidence="1">
    <location>
        <begin position="1"/>
        <end position="39"/>
    </location>
</feature>
<reference evidence="2" key="1">
    <citation type="submission" date="2018-05" db="EMBL/GenBank/DDBJ databases">
        <title>Draft genome of Mucuna pruriens seed.</title>
        <authorList>
            <person name="Nnadi N.E."/>
            <person name="Vos R."/>
            <person name="Hasami M.H."/>
            <person name="Devisetty U.K."/>
            <person name="Aguiy J.C."/>
        </authorList>
    </citation>
    <scope>NUCLEOTIDE SEQUENCE [LARGE SCALE GENOMIC DNA]</scope>
    <source>
        <strain evidence="2">JCA_2017</strain>
    </source>
</reference>
<dbReference type="Proteomes" id="UP000257109">
    <property type="component" value="Unassembled WGS sequence"/>
</dbReference>